<dbReference type="AlphaFoldDB" id="A0A975GSD8"/>
<proteinExistence type="predicted"/>
<sequence length="206" mass="23456">MERNGYFSTDHKGVYQSRNNLLKEIPILVLNELSDETHNAFVKCFASRKTSKVSAFKTLERHGISLFGSRFMWFVKGLMQFWLGMEGDDMKEELTPEKVMEIGKMFGKIALSGLSEDEILSVCDREKLVRKLTIEERLAGLKPKERLAGLKPKERLAGLKPKERLAGLKPKERLAGLKPKERLAGLSVKEIEDYLKALKKSDKSDN</sequence>
<name>A0A975GSD8_9BACT</name>
<evidence type="ECO:0000313" key="1">
    <source>
        <dbReference type="EMBL" id="QTA90973.1"/>
    </source>
</evidence>
<dbReference type="RefSeq" id="WP_207678937.1">
    <property type="nucleotide sequence ID" value="NZ_CP061800.1"/>
</dbReference>
<dbReference type="Proteomes" id="UP000663722">
    <property type="component" value="Chromosome"/>
</dbReference>
<protein>
    <submittedName>
        <fullName evidence="1">Uncharacterized protein</fullName>
    </submittedName>
</protein>
<organism evidence="1 2">
    <name type="scientific">Desulfonema magnum</name>
    <dbReference type="NCBI Taxonomy" id="45655"/>
    <lineage>
        <taxon>Bacteria</taxon>
        <taxon>Pseudomonadati</taxon>
        <taxon>Thermodesulfobacteriota</taxon>
        <taxon>Desulfobacteria</taxon>
        <taxon>Desulfobacterales</taxon>
        <taxon>Desulfococcaceae</taxon>
        <taxon>Desulfonema</taxon>
    </lineage>
</organism>
<gene>
    <name evidence="1" type="ORF">dnm_070370</name>
</gene>
<reference evidence="1" key="1">
    <citation type="journal article" date="2021" name="Microb. Physiol.">
        <title>Proteogenomic Insights into the Physiology of Marine, Sulfate-Reducing, Filamentous Desulfonema limicola and Desulfonema magnum.</title>
        <authorList>
            <person name="Schnaars V."/>
            <person name="Wohlbrand L."/>
            <person name="Scheve S."/>
            <person name="Hinrichs C."/>
            <person name="Reinhardt R."/>
            <person name="Rabus R."/>
        </authorList>
    </citation>
    <scope>NUCLEOTIDE SEQUENCE</scope>
    <source>
        <strain evidence="1">4be13</strain>
    </source>
</reference>
<accession>A0A975GSD8</accession>
<evidence type="ECO:0000313" key="2">
    <source>
        <dbReference type="Proteomes" id="UP000663722"/>
    </source>
</evidence>
<keyword evidence="2" id="KW-1185">Reference proteome</keyword>
<dbReference type="KEGG" id="dmm:dnm_070370"/>
<dbReference type="EMBL" id="CP061800">
    <property type="protein sequence ID" value="QTA90973.1"/>
    <property type="molecule type" value="Genomic_DNA"/>
</dbReference>